<dbReference type="InterPro" id="IPR008971">
    <property type="entry name" value="HSP40/DnaJ_pept-bd"/>
</dbReference>
<dbReference type="SUPFAM" id="SSF46565">
    <property type="entry name" value="Chaperone J-domain"/>
    <property type="match status" value="1"/>
</dbReference>
<dbReference type="EMBL" id="PCSR01000082">
    <property type="protein sequence ID" value="PIP52996.1"/>
    <property type="molecule type" value="Genomic_DNA"/>
</dbReference>
<dbReference type="PROSITE" id="PS50076">
    <property type="entry name" value="DNAJ_2"/>
    <property type="match status" value="1"/>
</dbReference>
<evidence type="ECO:0000256" key="4">
    <source>
        <dbReference type="ARBA" id="ARBA00022833"/>
    </source>
</evidence>
<gene>
    <name evidence="7" type="ORF">COX08_03415</name>
</gene>
<name>A0A2H0B5T5_9BACT</name>
<protein>
    <submittedName>
        <fullName evidence="7">Molecular chaperone DnaJ</fullName>
    </submittedName>
</protein>
<dbReference type="FunFam" id="2.60.260.20:FF:000005">
    <property type="entry name" value="Chaperone protein dnaJ 1, mitochondrial"/>
    <property type="match status" value="1"/>
</dbReference>
<evidence type="ECO:0000256" key="5">
    <source>
        <dbReference type="ARBA" id="ARBA00023186"/>
    </source>
</evidence>
<dbReference type="PROSITE" id="PS00636">
    <property type="entry name" value="DNAJ_1"/>
    <property type="match status" value="1"/>
</dbReference>
<dbReference type="InterPro" id="IPR036869">
    <property type="entry name" value="J_dom_sf"/>
</dbReference>
<dbReference type="GO" id="GO:0005737">
    <property type="term" value="C:cytoplasm"/>
    <property type="evidence" value="ECO:0007669"/>
    <property type="project" value="TreeGrafter"/>
</dbReference>
<evidence type="ECO:0000313" key="8">
    <source>
        <dbReference type="Proteomes" id="UP000229459"/>
    </source>
</evidence>
<dbReference type="SMART" id="SM00271">
    <property type="entry name" value="DnaJ"/>
    <property type="match status" value="1"/>
</dbReference>
<keyword evidence="4" id="KW-0862">Zinc</keyword>
<dbReference type="Pfam" id="PF00226">
    <property type="entry name" value="DnaJ"/>
    <property type="match status" value="1"/>
</dbReference>
<reference evidence="7 8" key="1">
    <citation type="submission" date="2017-09" db="EMBL/GenBank/DDBJ databases">
        <title>Depth-based differentiation of microbial function through sediment-hosted aquifers and enrichment of novel symbionts in the deep terrestrial subsurface.</title>
        <authorList>
            <person name="Probst A.J."/>
            <person name="Ladd B."/>
            <person name="Jarett J.K."/>
            <person name="Geller-Mcgrath D.E."/>
            <person name="Sieber C.M."/>
            <person name="Emerson J.B."/>
            <person name="Anantharaman K."/>
            <person name="Thomas B.C."/>
            <person name="Malmstrom R."/>
            <person name="Stieglmeier M."/>
            <person name="Klingl A."/>
            <person name="Woyke T."/>
            <person name="Ryan C.M."/>
            <person name="Banfield J.F."/>
        </authorList>
    </citation>
    <scope>NUCLEOTIDE SEQUENCE [LARGE SCALE GENOMIC DNA]</scope>
    <source>
        <strain evidence="7">CG23_combo_of_CG06-09_8_20_14_all_34_8</strain>
    </source>
</reference>
<dbReference type="Pfam" id="PF01556">
    <property type="entry name" value="DnaJ_C"/>
    <property type="match status" value="1"/>
</dbReference>
<keyword evidence="2" id="KW-0677">Repeat</keyword>
<organism evidence="7 8">
    <name type="scientific">Candidatus Beckwithbacteria bacterium CG23_combo_of_CG06-09_8_20_14_all_34_8</name>
    <dbReference type="NCBI Taxonomy" id="1974497"/>
    <lineage>
        <taxon>Bacteria</taxon>
        <taxon>Candidatus Beckwithiibacteriota</taxon>
    </lineage>
</organism>
<proteinExistence type="predicted"/>
<keyword evidence="3" id="KW-0863">Zinc-finger</keyword>
<dbReference type="PANTHER" id="PTHR43096:SF52">
    <property type="entry name" value="DNAJ HOMOLOG 1, MITOCHONDRIAL-RELATED"/>
    <property type="match status" value="1"/>
</dbReference>
<feature type="domain" description="J" evidence="6">
    <location>
        <begin position="6"/>
        <end position="70"/>
    </location>
</feature>
<dbReference type="Gene3D" id="2.60.260.20">
    <property type="entry name" value="Urease metallochaperone UreE, N-terminal domain"/>
    <property type="match status" value="2"/>
</dbReference>
<evidence type="ECO:0000256" key="3">
    <source>
        <dbReference type="ARBA" id="ARBA00022771"/>
    </source>
</evidence>
<accession>A0A2H0B5T5</accession>
<comment type="caution">
    <text evidence="7">The sequence shown here is derived from an EMBL/GenBank/DDBJ whole genome shotgun (WGS) entry which is preliminary data.</text>
</comment>
<dbReference type="GO" id="GO:0042026">
    <property type="term" value="P:protein refolding"/>
    <property type="evidence" value="ECO:0007669"/>
    <property type="project" value="TreeGrafter"/>
</dbReference>
<dbReference type="InterPro" id="IPR002939">
    <property type="entry name" value="DnaJ_C"/>
</dbReference>
<dbReference type="SUPFAM" id="SSF49493">
    <property type="entry name" value="HSP40/DnaJ peptide-binding domain"/>
    <property type="match status" value="2"/>
</dbReference>
<dbReference type="PRINTS" id="PR00625">
    <property type="entry name" value="JDOMAIN"/>
</dbReference>
<dbReference type="Gene3D" id="1.10.287.110">
    <property type="entry name" value="DnaJ domain"/>
    <property type="match status" value="1"/>
</dbReference>
<evidence type="ECO:0000313" key="7">
    <source>
        <dbReference type="EMBL" id="PIP52996.1"/>
    </source>
</evidence>
<dbReference type="GO" id="GO:0051082">
    <property type="term" value="F:unfolded protein binding"/>
    <property type="evidence" value="ECO:0007669"/>
    <property type="project" value="InterPro"/>
</dbReference>
<evidence type="ECO:0000259" key="6">
    <source>
        <dbReference type="PROSITE" id="PS50076"/>
    </source>
</evidence>
<dbReference type="CDD" id="cd06257">
    <property type="entry name" value="DnaJ"/>
    <property type="match status" value="1"/>
</dbReference>
<evidence type="ECO:0000256" key="1">
    <source>
        <dbReference type="ARBA" id="ARBA00022723"/>
    </source>
</evidence>
<sequence length="286" mass="31914">MVTKRDFYEVLGVSKTASADEIKKAYRKLALQFHPDRNKEAGAAEKFKEVTEAYEVLSDASKKQKYDQFGHAAFDPSTGFGGFGGGGQAYRQGPFTYSYSSNAGDMGGFDFGGFSDPFEIFEQFFGGGFSRQAAKPRYSLSITFMESIKGVERKIVHQGKEHVIKVPAGVDDGTRIRYNEFDVTIDVKSDSVFKREGQDIFINHEISFTLAALGGQTEIPTVDGPINIKIRPGTQPHTMVRLRGKGVPYLRGRGIGDQYIRLIVKVPERLNREQKNLIEKLKSEML</sequence>
<keyword evidence="5" id="KW-0143">Chaperone</keyword>
<dbReference type="AlphaFoldDB" id="A0A2H0B5T5"/>
<keyword evidence="1" id="KW-0479">Metal-binding</keyword>
<evidence type="ECO:0000256" key="2">
    <source>
        <dbReference type="ARBA" id="ARBA00022737"/>
    </source>
</evidence>
<dbReference type="GO" id="GO:0008270">
    <property type="term" value="F:zinc ion binding"/>
    <property type="evidence" value="ECO:0007669"/>
    <property type="project" value="UniProtKB-KW"/>
</dbReference>
<dbReference type="PANTHER" id="PTHR43096">
    <property type="entry name" value="DNAJ HOMOLOG 1, MITOCHONDRIAL-RELATED"/>
    <property type="match status" value="1"/>
</dbReference>
<dbReference type="CDD" id="cd10747">
    <property type="entry name" value="DnaJ_C"/>
    <property type="match status" value="1"/>
</dbReference>
<dbReference type="Proteomes" id="UP000229459">
    <property type="component" value="Unassembled WGS sequence"/>
</dbReference>
<dbReference type="InterPro" id="IPR001623">
    <property type="entry name" value="DnaJ_domain"/>
</dbReference>
<dbReference type="InterPro" id="IPR018253">
    <property type="entry name" value="DnaJ_domain_CS"/>
</dbReference>